<protein>
    <submittedName>
        <fullName evidence="3">Uncharacterized protein</fullName>
    </submittedName>
</protein>
<evidence type="ECO:0000256" key="2">
    <source>
        <dbReference type="SAM" id="Phobius"/>
    </source>
</evidence>
<organism evidence="3 4">
    <name type="scientific">Gossypium aridum</name>
    <name type="common">American cotton</name>
    <name type="synonym">Erioxylum aridum</name>
    <dbReference type="NCBI Taxonomy" id="34290"/>
    <lineage>
        <taxon>Eukaryota</taxon>
        <taxon>Viridiplantae</taxon>
        <taxon>Streptophyta</taxon>
        <taxon>Embryophyta</taxon>
        <taxon>Tracheophyta</taxon>
        <taxon>Spermatophyta</taxon>
        <taxon>Magnoliopsida</taxon>
        <taxon>eudicotyledons</taxon>
        <taxon>Gunneridae</taxon>
        <taxon>Pentapetalae</taxon>
        <taxon>rosids</taxon>
        <taxon>malvids</taxon>
        <taxon>Malvales</taxon>
        <taxon>Malvaceae</taxon>
        <taxon>Malvoideae</taxon>
        <taxon>Gossypium</taxon>
    </lineage>
</organism>
<gene>
    <name evidence="3" type="ORF">Goari_005904</name>
</gene>
<keyword evidence="4" id="KW-1185">Reference proteome</keyword>
<comment type="caution">
    <text evidence="3">The sequence shown here is derived from an EMBL/GenBank/DDBJ whole genome shotgun (WGS) entry which is preliminary data.</text>
</comment>
<proteinExistence type="predicted"/>
<evidence type="ECO:0000313" key="4">
    <source>
        <dbReference type="Proteomes" id="UP000593577"/>
    </source>
</evidence>
<evidence type="ECO:0000313" key="3">
    <source>
        <dbReference type="EMBL" id="MBA0688097.1"/>
    </source>
</evidence>
<accession>A0A7J8XLB1</accession>
<feature type="transmembrane region" description="Helical" evidence="2">
    <location>
        <begin position="64"/>
        <end position="83"/>
    </location>
</feature>
<keyword evidence="2" id="KW-0812">Transmembrane</keyword>
<name>A0A7J8XLB1_GOSAI</name>
<dbReference type="EMBL" id="JABFAA010000008">
    <property type="protein sequence ID" value="MBA0688097.1"/>
    <property type="molecule type" value="Genomic_DNA"/>
</dbReference>
<evidence type="ECO:0000256" key="1">
    <source>
        <dbReference type="SAM" id="MobiDB-lite"/>
    </source>
</evidence>
<feature type="non-terminal residue" evidence="3">
    <location>
        <position position="86"/>
    </location>
</feature>
<feature type="region of interest" description="Disordered" evidence="1">
    <location>
        <begin position="1"/>
        <end position="44"/>
    </location>
</feature>
<reference evidence="3 4" key="1">
    <citation type="journal article" date="2019" name="Genome Biol. Evol.">
        <title>Insights into the evolution of the New World diploid cottons (Gossypium, subgenus Houzingenia) based on genome sequencing.</title>
        <authorList>
            <person name="Grover C.E."/>
            <person name="Arick M.A. 2nd"/>
            <person name="Thrash A."/>
            <person name="Conover J.L."/>
            <person name="Sanders W.S."/>
            <person name="Peterson D.G."/>
            <person name="Frelichowski J.E."/>
            <person name="Scheffler J.A."/>
            <person name="Scheffler B.E."/>
            <person name="Wendel J.F."/>
        </authorList>
    </citation>
    <scope>NUCLEOTIDE SEQUENCE [LARGE SCALE GENOMIC DNA]</scope>
    <source>
        <strain evidence="3">185</strain>
        <tissue evidence="3">Leaf</tissue>
    </source>
</reference>
<dbReference type="AlphaFoldDB" id="A0A7J8XLB1"/>
<dbReference type="Proteomes" id="UP000593577">
    <property type="component" value="Unassembled WGS sequence"/>
</dbReference>
<keyword evidence="2" id="KW-0472">Membrane</keyword>
<sequence>MEPSSRTRTSSRSTRDLASFPWRTLDPEQTDLNSSSARPRRSGWTESTWCSDRWLKAWMWLKRLRRWGLAVGGLPSLLLLLTVDSF</sequence>
<feature type="compositionally biased region" description="Low complexity" evidence="1">
    <location>
        <begin position="1"/>
        <end position="12"/>
    </location>
</feature>
<keyword evidence="2" id="KW-1133">Transmembrane helix</keyword>